<gene>
    <name evidence="7" type="ORF">HCZ30_08975</name>
</gene>
<dbReference type="EMBL" id="JAATOP010000005">
    <property type="protein sequence ID" value="NIY72568.1"/>
    <property type="molecule type" value="Genomic_DNA"/>
</dbReference>
<proteinExistence type="predicted"/>
<accession>A0ABX0W112</accession>
<protein>
    <submittedName>
        <fullName evidence="7">Dicarboxylate/amino acid:cation symporter</fullName>
    </submittedName>
</protein>
<evidence type="ECO:0000313" key="8">
    <source>
        <dbReference type="Proteomes" id="UP000709466"/>
    </source>
</evidence>
<comment type="caution">
    <text evidence="7">The sequence shown here is derived from an EMBL/GenBank/DDBJ whole genome shotgun (WGS) entry which is preliminary data.</text>
</comment>
<keyword evidence="2" id="KW-0813">Transport</keyword>
<evidence type="ECO:0000256" key="5">
    <source>
        <dbReference type="ARBA" id="ARBA00023136"/>
    </source>
</evidence>
<keyword evidence="5 6" id="KW-0472">Membrane</keyword>
<name>A0ABX0W112_9RHOB</name>
<keyword evidence="4 6" id="KW-1133">Transmembrane helix</keyword>
<evidence type="ECO:0000256" key="3">
    <source>
        <dbReference type="ARBA" id="ARBA00022692"/>
    </source>
</evidence>
<dbReference type="Pfam" id="PF00375">
    <property type="entry name" value="SDF"/>
    <property type="match status" value="1"/>
</dbReference>
<evidence type="ECO:0000313" key="7">
    <source>
        <dbReference type="EMBL" id="NIY72568.1"/>
    </source>
</evidence>
<dbReference type="SUPFAM" id="SSF118215">
    <property type="entry name" value="Proton glutamate symport protein"/>
    <property type="match status" value="1"/>
</dbReference>
<organism evidence="7 8">
    <name type="scientific">Marivivens donghaensis</name>
    <dbReference type="NCBI Taxonomy" id="1699413"/>
    <lineage>
        <taxon>Bacteria</taxon>
        <taxon>Pseudomonadati</taxon>
        <taxon>Pseudomonadota</taxon>
        <taxon>Alphaproteobacteria</taxon>
        <taxon>Rhodobacterales</taxon>
        <taxon>Paracoccaceae</taxon>
        <taxon>Marivivens group</taxon>
        <taxon>Marivivens</taxon>
    </lineage>
</organism>
<evidence type="ECO:0000256" key="4">
    <source>
        <dbReference type="ARBA" id="ARBA00022989"/>
    </source>
</evidence>
<evidence type="ECO:0000256" key="6">
    <source>
        <dbReference type="SAM" id="Phobius"/>
    </source>
</evidence>
<evidence type="ECO:0000256" key="2">
    <source>
        <dbReference type="ARBA" id="ARBA00022448"/>
    </source>
</evidence>
<sequence length="77" mass="8439">MAFSFPKLLMNPIFILAVLVLAVVAGLNFPEFSLSLGQIGGYYISLLKMIVLPYLFVSITSGIARVVANPNSARYTW</sequence>
<feature type="transmembrane region" description="Helical" evidence="6">
    <location>
        <begin position="42"/>
        <end position="68"/>
    </location>
</feature>
<keyword evidence="3 6" id="KW-0812">Transmembrane</keyword>
<dbReference type="Proteomes" id="UP000709466">
    <property type="component" value="Unassembled WGS sequence"/>
</dbReference>
<evidence type="ECO:0000256" key="1">
    <source>
        <dbReference type="ARBA" id="ARBA00004141"/>
    </source>
</evidence>
<dbReference type="InterPro" id="IPR001991">
    <property type="entry name" value="Na-dicarboxylate_symporter"/>
</dbReference>
<keyword evidence="8" id="KW-1185">Reference proteome</keyword>
<comment type="subcellular location">
    <subcellularLocation>
        <location evidence="1">Membrane</location>
        <topology evidence="1">Multi-pass membrane protein</topology>
    </subcellularLocation>
</comment>
<dbReference type="Gene3D" id="1.10.3860.10">
    <property type="entry name" value="Sodium:dicarboxylate symporter"/>
    <property type="match status" value="1"/>
</dbReference>
<reference evidence="7 8" key="1">
    <citation type="submission" date="2020-03" db="EMBL/GenBank/DDBJ databases">
        <title>Bacterial isolates of synthetic phycosphere.</title>
        <authorList>
            <person name="Fu H."/>
            <person name="Moran M.A."/>
        </authorList>
    </citation>
    <scope>NUCLEOTIDE SEQUENCE [LARGE SCALE GENOMIC DNA]</scope>
    <source>
        <strain evidence="7 8">HF1</strain>
    </source>
</reference>
<dbReference type="InterPro" id="IPR036458">
    <property type="entry name" value="Na:dicarbo_symporter_sf"/>
</dbReference>